<sequence>MTTAIGIAGFDKKFQEDADPWGTFANRDEANKRRAIERAMGSRIHGRVLELASGNGSNSRMILQHSLRLVACDGAPAAVALTRRELSDEPRAKVYECALPAELPVGRFDLVVAAEILYYLPPAKLARLARNFDRLLSPNGSLVLAHHHVRFADAASQPAGVHDRFTAMLPFSAQKQWTFRTGRWVVDRYQRAR</sequence>
<keyword evidence="2" id="KW-0808">Transferase</keyword>
<dbReference type="InterPro" id="IPR029063">
    <property type="entry name" value="SAM-dependent_MTases_sf"/>
</dbReference>
<comment type="caution">
    <text evidence="2">The sequence shown here is derived from an EMBL/GenBank/DDBJ whole genome shotgun (WGS) entry which is preliminary data.</text>
</comment>
<dbReference type="CDD" id="cd02440">
    <property type="entry name" value="AdoMet_MTases"/>
    <property type="match status" value="1"/>
</dbReference>
<evidence type="ECO:0000313" key="3">
    <source>
        <dbReference type="Proteomes" id="UP000431922"/>
    </source>
</evidence>
<protein>
    <submittedName>
        <fullName evidence="2">Methyltransferase domain-containing protein</fullName>
    </submittedName>
</protein>
<dbReference type="GO" id="GO:0008168">
    <property type="term" value="F:methyltransferase activity"/>
    <property type="evidence" value="ECO:0007669"/>
    <property type="project" value="UniProtKB-KW"/>
</dbReference>
<keyword evidence="3" id="KW-1185">Reference proteome</keyword>
<evidence type="ECO:0000313" key="2">
    <source>
        <dbReference type="EMBL" id="MXP42904.1"/>
    </source>
</evidence>
<organism evidence="2 3">
    <name type="scientific">Allopontixanthobacter sediminis</name>
    <dbReference type="NCBI Taxonomy" id="1689985"/>
    <lineage>
        <taxon>Bacteria</taxon>
        <taxon>Pseudomonadati</taxon>
        <taxon>Pseudomonadota</taxon>
        <taxon>Alphaproteobacteria</taxon>
        <taxon>Sphingomonadales</taxon>
        <taxon>Erythrobacteraceae</taxon>
        <taxon>Allopontixanthobacter</taxon>
    </lineage>
</organism>
<dbReference type="OrthoDB" id="116799at2"/>
<accession>A0A845AYF3</accession>
<dbReference type="Gene3D" id="3.40.50.150">
    <property type="entry name" value="Vaccinia Virus protein VP39"/>
    <property type="match status" value="1"/>
</dbReference>
<feature type="domain" description="Methyltransferase type 12" evidence="1">
    <location>
        <begin position="49"/>
        <end position="142"/>
    </location>
</feature>
<keyword evidence="2" id="KW-0489">Methyltransferase</keyword>
<dbReference type="InterPro" id="IPR013217">
    <property type="entry name" value="Methyltransf_12"/>
</dbReference>
<dbReference type="GO" id="GO:0032259">
    <property type="term" value="P:methylation"/>
    <property type="evidence" value="ECO:0007669"/>
    <property type="project" value="UniProtKB-KW"/>
</dbReference>
<dbReference type="Proteomes" id="UP000431922">
    <property type="component" value="Unassembled WGS sequence"/>
</dbReference>
<gene>
    <name evidence="2" type="ORF">GRI65_00375</name>
</gene>
<dbReference type="AlphaFoldDB" id="A0A845AYF3"/>
<dbReference type="RefSeq" id="WP_160754564.1">
    <property type="nucleotide sequence ID" value="NZ_WTYL01000001.1"/>
</dbReference>
<name>A0A845AYF3_9SPHN</name>
<reference evidence="2 3" key="1">
    <citation type="submission" date="2019-12" db="EMBL/GenBank/DDBJ databases">
        <title>Genomic-based taxomic classification of the family Erythrobacteraceae.</title>
        <authorList>
            <person name="Xu L."/>
        </authorList>
    </citation>
    <scope>NUCLEOTIDE SEQUENCE [LARGE SCALE GENOMIC DNA]</scope>
    <source>
        <strain evidence="2 3">KCTC 42453</strain>
    </source>
</reference>
<proteinExistence type="predicted"/>
<dbReference type="SUPFAM" id="SSF53335">
    <property type="entry name" value="S-adenosyl-L-methionine-dependent methyltransferases"/>
    <property type="match status" value="1"/>
</dbReference>
<dbReference type="EMBL" id="WTYL01000001">
    <property type="protein sequence ID" value="MXP42904.1"/>
    <property type="molecule type" value="Genomic_DNA"/>
</dbReference>
<dbReference type="Pfam" id="PF08242">
    <property type="entry name" value="Methyltransf_12"/>
    <property type="match status" value="1"/>
</dbReference>
<evidence type="ECO:0000259" key="1">
    <source>
        <dbReference type="Pfam" id="PF08242"/>
    </source>
</evidence>